<dbReference type="GO" id="GO:0052757">
    <property type="term" value="F:chondroitin hydrolase activity"/>
    <property type="evidence" value="ECO:0007669"/>
    <property type="project" value="TreeGrafter"/>
</dbReference>
<dbReference type="Pfam" id="PF07470">
    <property type="entry name" value="Glyco_hydro_88"/>
    <property type="match status" value="1"/>
</dbReference>
<dbReference type="Pfam" id="PF03372">
    <property type="entry name" value="Exo_endo_phos"/>
    <property type="match status" value="1"/>
</dbReference>
<feature type="signal peptide" evidence="5">
    <location>
        <begin position="1"/>
        <end position="19"/>
    </location>
</feature>
<feature type="binding site" evidence="4">
    <location>
        <position position="175"/>
    </location>
    <ligand>
        <name>substrate</name>
    </ligand>
</feature>
<proteinExistence type="inferred from homology"/>
<keyword evidence="1 7" id="KW-0378">Hydrolase</keyword>
<sequence>MARLFCLILTVIMHTTIIAADYDRLTDSVFSRAQIQYSALVRSLPDDNCYPLSASPDGKLKYSSLDGWTEGFFPGSLWLIYEYTGNPVWREEAEARMSAMEEMKDITSHHDVGFLIGCSFGNAERLFPSEKYRQVIVDAANSLISRFDPAVGCIRSWDRRTSWDGNTWEYPVIIDNMMNLELLYTASRITGDGRYAAIADSHAEKTAKEHFRKDFSTWHVVDYDPETGKPAHKQTSQGYKDWSTWSRGQAWAIYGFTMTYRETGRELFLRTAMKAADFWINHKNLPEDLIPYWDFDAASGPRDAAAAAVTASALLELCEYAPSAGKRQEYRDFAVRTLRSLASEEYLAAPGGNNGFLLRHCTGSVPHRSEVDAPLIYADYYFLEALHRYRNSFFGGRRPEGIKLLQMNILQEGTVIEGGFGAIVDEIIRSDADIVFLEEIRNYNGIQFVPRLIAALAAKGAEYFAGDSSTDTAVLSKYPLEKSSDEGPERFYTEICGTKIAAYALHLDYRNYACFLPRGYDGNTWKKIGHPVTDSESVLAMNRKSGRPAGIAAVIEASSRDCDNGYAVVIAGDFNEPSHLDWGENTADLYDHNGAVIQWDCSTLLEKAGFRDVYRAVWPDPLENPGFTYPSNNPALAPERLTWAPEADERDRIDFIYILGNCLIPSSAEIYGPSSSIVRCSAVEESGNDIFITPAGTWPSDHKGVFANIVVSK</sequence>
<feature type="binding site" evidence="4">
    <location>
        <position position="235"/>
    </location>
    <ligand>
        <name>substrate</name>
    </ligand>
</feature>
<evidence type="ECO:0000259" key="6">
    <source>
        <dbReference type="Pfam" id="PF03372"/>
    </source>
</evidence>
<reference evidence="7" key="2">
    <citation type="journal article" date="2021" name="PeerJ">
        <title>Extensive microbial diversity within the chicken gut microbiome revealed by metagenomics and culture.</title>
        <authorList>
            <person name="Gilroy R."/>
            <person name="Ravi A."/>
            <person name="Getino M."/>
            <person name="Pursley I."/>
            <person name="Horton D.L."/>
            <person name="Alikhan N.F."/>
            <person name="Baker D."/>
            <person name="Gharbi K."/>
            <person name="Hall N."/>
            <person name="Watson M."/>
            <person name="Adriaenssens E.M."/>
            <person name="Foster-Nyarko E."/>
            <person name="Jarju S."/>
            <person name="Secka A."/>
            <person name="Antonio M."/>
            <person name="Oren A."/>
            <person name="Chaudhuri R.R."/>
            <person name="La Ragione R."/>
            <person name="Hildebrand F."/>
            <person name="Pallen M.J."/>
        </authorList>
    </citation>
    <scope>NUCLEOTIDE SEQUENCE</scope>
    <source>
        <strain evidence="7">B1-20833</strain>
    </source>
</reference>
<evidence type="ECO:0000256" key="1">
    <source>
        <dbReference type="ARBA" id="ARBA00022801"/>
    </source>
</evidence>
<dbReference type="InterPro" id="IPR008928">
    <property type="entry name" value="6-hairpin_glycosidase_sf"/>
</dbReference>
<dbReference type="SUPFAM" id="SSF56219">
    <property type="entry name" value="DNase I-like"/>
    <property type="match status" value="1"/>
</dbReference>
<dbReference type="InterPro" id="IPR010905">
    <property type="entry name" value="Glyco_hydro_88"/>
</dbReference>
<evidence type="ECO:0000313" key="8">
    <source>
        <dbReference type="Proteomes" id="UP000823661"/>
    </source>
</evidence>
<feature type="binding site" evidence="4">
    <location>
        <position position="247"/>
    </location>
    <ligand>
        <name>substrate</name>
    </ligand>
</feature>
<dbReference type="PANTHER" id="PTHR36845">
    <property type="entry name" value="HYDROLASE, PUTATIVE (AFU_ORTHOLOGUE AFUA_7G05090)-RELATED"/>
    <property type="match status" value="1"/>
</dbReference>
<evidence type="ECO:0000256" key="3">
    <source>
        <dbReference type="PIRSR" id="PIRSR610905-1"/>
    </source>
</evidence>
<dbReference type="GO" id="GO:0000272">
    <property type="term" value="P:polysaccharide catabolic process"/>
    <property type="evidence" value="ECO:0007669"/>
    <property type="project" value="TreeGrafter"/>
</dbReference>
<evidence type="ECO:0000313" key="7">
    <source>
        <dbReference type="EMBL" id="MBO8452498.1"/>
    </source>
</evidence>
<dbReference type="Proteomes" id="UP000823661">
    <property type="component" value="Unassembled WGS sequence"/>
</dbReference>
<feature type="binding site" evidence="4">
    <location>
        <position position="251"/>
    </location>
    <ligand>
        <name>substrate</name>
    </ligand>
</feature>
<dbReference type="InterPro" id="IPR036691">
    <property type="entry name" value="Endo/exonu/phosph_ase_sf"/>
</dbReference>
<dbReference type="InterPro" id="IPR012341">
    <property type="entry name" value="6hp_glycosidase-like_sf"/>
</dbReference>
<dbReference type="InterPro" id="IPR052369">
    <property type="entry name" value="UG_Glycosaminoglycan_Hydrolase"/>
</dbReference>
<dbReference type="SUPFAM" id="SSF48208">
    <property type="entry name" value="Six-hairpin glycosidases"/>
    <property type="match status" value="1"/>
</dbReference>
<gene>
    <name evidence="7" type="ORF">IAC06_06410</name>
</gene>
<dbReference type="AlphaFoldDB" id="A0A9D9EU64"/>
<dbReference type="EMBL" id="JADIMI010000062">
    <property type="protein sequence ID" value="MBO8452498.1"/>
    <property type="molecule type" value="Genomic_DNA"/>
</dbReference>
<dbReference type="InterPro" id="IPR005135">
    <property type="entry name" value="Endo/exonuclease/phosphatase"/>
</dbReference>
<feature type="domain" description="Endonuclease/exonuclease/phosphatase" evidence="6">
    <location>
        <begin position="422"/>
        <end position="702"/>
    </location>
</feature>
<accession>A0A9D9EU64</accession>
<dbReference type="PANTHER" id="PTHR36845:SF1">
    <property type="entry name" value="HYDROLASE, PUTATIVE (AFU_ORTHOLOGUE AFUA_7G05090)-RELATED"/>
    <property type="match status" value="1"/>
</dbReference>
<keyword evidence="5" id="KW-0732">Signal</keyword>
<feature type="active site" description="Nucleophile" evidence="3">
    <location>
        <position position="111"/>
    </location>
</feature>
<feature type="binding site" evidence="4">
    <location>
        <position position="111"/>
    </location>
    <ligand>
        <name>substrate</name>
    </ligand>
</feature>
<feature type="active site" description="Proton donor" evidence="3">
    <location>
        <position position="175"/>
    </location>
</feature>
<feature type="binding site" evidence="4">
    <location>
        <position position="364"/>
    </location>
    <ligand>
        <name>substrate</name>
    </ligand>
</feature>
<reference evidence="7" key="1">
    <citation type="submission" date="2020-10" db="EMBL/GenBank/DDBJ databases">
        <authorList>
            <person name="Gilroy R."/>
        </authorList>
    </citation>
    <scope>NUCLEOTIDE SEQUENCE</scope>
    <source>
        <strain evidence="7">B1-20833</strain>
    </source>
</reference>
<organism evidence="7 8">
    <name type="scientific">Candidatus Cryptobacteroides intestinavium</name>
    <dbReference type="NCBI Taxonomy" id="2840766"/>
    <lineage>
        <taxon>Bacteria</taxon>
        <taxon>Pseudomonadati</taxon>
        <taxon>Bacteroidota</taxon>
        <taxon>Bacteroidia</taxon>
        <taxon>Bacteroidales</taxon>
        <taxon>Candidatus Cryptobacteroides</taxon>
    </lineage>
</organism>
<evidence type="ECO:0000256" key="5">
    <source>
        <dbReference type="SAM" id="SignalP"/>
    </source>
</evidence>
<feature type="chain" id="PRO_5039567433" evidence="5">
    <location>
        <begin position="20"/>
        <end position="713"/>
    </location>
</feature>
<comment type="caution">
    <text evidence="7">The sequence shown here is derived from an EMBL/GenBank/DDBJ whole genome shotgun (WGS) entry which is preliminary data.</text>
</comment>
<evidence type="ECO:0000256" key="2">
    <source>
        <dbReference type="ARBA" id="ARBA00038358"/>
    </source>
</evidence>
<evidence type="ECO:0000256" key="4">
    <source>
        <dbReference type="PIRSR" id="PIRSR610905-2"/>
    </source>
</evidence>
<comment type="similarity">
    <text evidence="2">Belongs to the glycosyl hydrolase 88 family.</text>
</comment>
<dbReference type="Gene3D" id="3.60.10.10">
    <property type="entry name" value="Endonuclease/exonuclease/phosphatase"/>
    <property type="match status" value="1"/>
</dbReference>
<name>A0A9D9EU64_9BACT</name>
<protein>
    <submittedName>
        <fullName evidence="7">Glycoside hydrolase family 88 protein</fullName>
    </submittedName>
</protein>
<dbReference type="Gene3D" id="1.50.10.10">
    <property type="match status" value="1"/>
</dbReference>